<evidence type="ECO:0000313" key="2">
    <source>
        <dbReference type="EMBL" id="EJK49227.1"/>
    </source>
</evidence>
<keyword evidence="3" id="KW-1185">Reference proteome</keyword>
<accession>K0RRI0</accession>
<feature type="region of interest" description="Disordered" evidence="1">
    <location>
        <begin position="72"/>
        <end position="92"/>
    </location>
</feature>
<evidence type="ECO:0000256" key="1">
    <source>
        <dbReference type="SAM" id="MobiDB-lite"/>
    </source>
</evidence>
<name>K0RRI0_THAOC</name>
<evidence type="ECO:0000313" key="3">
    <source>
        <dbReference type="Proteomes" id="UP000266841"/>
    </source>
</evidence>
<protein>
    <submittedName>
        <fullName evidence="2">Uncharacterized protein</fullName>
    </submittedName>
</protein>
<proteinExistence type="predicted"/>
<organism evidence="2 3">
    <name type="scientific">Thalassiosira oceanica</name>
    <name type="common">Marine diatom</name>
    <dbReference type="NCBI Taxonomy" id="159749"/>
    <lineage>
        <taxon>Eukaryota</taxon>
        <taxon>Sar</taxon>
        <taxon>Stramenopiles</taxon>
        <taxon>Ochrophyta</taxon>
        <taxon>Bacillariophyta</taxon>
        <taxon>Coscinodiscophyceae</taxon>
        <taxon>Thalassiosirophycidae</taxon>
        <taxon>Thalassiosirales</taxon>
        <taxon>Thalassiosiraceae</taxon>
        <taxon>Thalassiosira</taxon>
    </lineage>
</organism>
<dbReference type="Proteomes" id="UP000266841">
    <property type="component" value="Unassembled WGS sequence"/>
</dbReference>
<dbReference type="AlphaFoldDB" id="K0RRI0"/>
<sequence length="359" mass="39367">MADGHVVRAIGLAAQQPEPTPDESQALLRALHPRVLPRVLQKQLGPRPHERVGLVALHHAVVQLLVRDPVNLLPGPRPGRPAAERTHDEDHRQQELLLPRHKFERGPARRQVVQRVGHRGHVPVVPLASHRHAKVGVQSAAVLVVAPLYARGVVRAGDLEQPDAALDAVDYEVPPELGLLLPAPYELGGALPVEVAGPAHDHDWEHPEVLGETDCAPARRLASVAVPPKELHAHVCRQGGGVHDPELPALPRQELLAFAGLELRGHLDFDILEPELDRVRLRPRRVAELASVLRHGEVRYVDFVWDDVGHAPVQASVEEVVEGVDVWGRQLVQLADVGLLRHGVAVERRDVLPDLVVLL</sequence>
<reference evidence="2 3" key="1">
    <citation type="journal article" date="2012" name="Genome Biol.">
        <title>Genome and low-iron response of an oceanic diatom adapted to chronic iron limitation.</title>
        <authorList>
            <person name="Lommer M."/>
            <person name="Specht M."/>
            <person name="Roy A.S."/>
            <person name="Kraemer L."/>
            <person name="Andreson R."/>
            <person name="Gutowska M.A."/>
            <person name="Wolf J."/>
            <person name="Bergner S.V."/>
            <person name="Schilhabel M.B."/>
            <person name="Klostermeier U.C."/>
            <person name="Beiko R.G."/>
            <person name="Rosenstiel P."/>
            <person name="Hippler M."/>
            <person name="Laroche J."/>
        </authorList>
    </citation>
    <scope>NUCLEOTIDE SEQUENCE [LARGE SCALE GENOMIC DNA]</scope>
    <source>
        <strain evidence="2 3">CCMP1005</strain>
    </source>
</reference>
<comment type="caution">
    <text evidence="2">The sequence shown here is derived from an EMBL/GenBank/DDBJ whole genome shotgun (WGS) entry which is preliminary data.</text>
</comment>
<dbReference type="EMBL" id="AGNL01045016">
    <property type="protein sequence ID" value="EJK49227.1"/>
    <property type="molecule type" value="Genomic_DNA"/>
</dbReference>
<feature type="compositionally biased region" description="Basic and acidic residues" evidence="1">
    <location>
        <begin position="82"/>
        <end position="92"/>
    </location>
</feature>
<gene>
    <name evidence="2" type="ORF">THAOC_31930</name>
</gene>